<dbReference type="PRINTS" id="PR01438">
    <property type="entry name" value="UNVRSLSTRESS"/>
</dbReference>
<comment type="similarity">
    <text evidence="1">Belongs to the universal stress protein A family.</text>
</comment>
<dbReference type="RefSeq" id="WP_179766688.1">
    <property type="nucleotide sequence ID" value="NZ_JACCFO010000001.1"/>
</dbReference>
<dbReference type="CDD" id="cd23659">
    <property type="entry name" value="USP_At3g01520-like"/>
    <property type="match status" value="1"/>
</dbReference>
<organism evidence="3 4">
    <name type="scientific">Streptomonospora nanhaiensis</name>
    <dbReference type="NCBI Taxonomy" id="1323731"/>
    <lineage>
        <taxon>Bacteria</taxon>
        <taxon>Bacillati</taxon>
        <taxon>Actinomycetota</taxon>
        <taxon>Actinomycetes</taxon>
        <taxon>Streptosporangiales</taxon>
        <taxon>Nocardiopsidaceae</taxon>
        <taxon>Streptomonospora</taxon>
    </lineage>
</organism>
<comment type="caution">
    <text evidence="3">The sequence shown here is derived from an EMBL/GenBank/DDBJ whole genome shotgun (WGS) entry which is preliminary data.</text>
</comment>
<evidence type="ECO:0000313" key="4">
    <source>
        <dbReference type="Proteomes" id="UP000575985"/>
    </source>
</evidence>
<dbReference type="InterPro" id="IPR006016">
    <property type="entry name" value="UspA"/>
</dbReference>
<dbReference type="Proteomes" id="UP000575985">
    <property type="component" value="Unassembled WGS sequence"/>
</dbReference>
<dbReference type="Pfam" id="PF00582">
    <property type="entry name" value="Usp"/>
    <property type="match status" value="2"/>
</dbReference>
<proteinExistence type="inferred from homology"/>
<keyword evidence="4" id="KW-1185">Reference proteome</keyword>
<reference evidence="3 4" key="1">
    <citation type="submission" date="2020-07" db="EMBL/GenBank/DDBJ databases">
        <title>Sequencing the genomes of 1000 actinobacteria strains.</title>
        <authorList>
            <person name="Klenk H.-P."/>
        </authorList>
    </citation>
    <scope>NUCLEOTIDE SEQUENCE [LARGE SCALE GENOMIC DNA]</scope>
    <source>
        <strain evidence="3 4">DSM 45927</strain>
    </source>
</reference>
<dbReference type="PANTHER" id="PTHR46268:SF6">
    <property type="entry name" value="UNIVERSAL STRESS PROTEIN UP12"/>
    <property type="match status" value="1"/>
</dbReference>
<dbReference type="InterPro" id="IPR006015">
    <property type="entry name" value="Universal_stress_UspA"/>
</dbReference>
<dbReference type="PANTHER" id="PTHR46268">
    <property type="entry name" value="STRESS RESPONSE PROTEIN NHAX"/>
    <property type="match status" value="1"/>
</dbReference>
<protein>
    <submittedName>
        <fullName evidence="3">Nucleotide-binding universal stress UspA family protein</fullName>
    </submittedName>
</protein>
<sequence length="298" mass="30890">MAATNTAPVLAAVDETDASLRALDWAADEAVRRRRPLRIHHVFDWPMRHSDPRGLPGFNQDEYALRVIDPAERRARERAPGLAVTANFHVGDVAPRLLLEAARADLVVVGSRGLSSVGAAALGSVGQELAASARCPVVVVPDRDPKPPTGRIVVGVDGSAPARAAAAWAFAAAEERGAAVRAVAVHGRVSHGPWSPLDLPAALRLGPADEAAAREEAGRLLSESVAGERERHPGVAVEEVVAAGHAAQLLVDEAENADLLVVGSRGRGGFAGMLLGSVSRTVLSHAASPVAVLHAADV</sequence>
<dbReference type="SUPFAM" id="SSF52402">
    <property type="entry name" value="Adenine nucleotide alpha hydrolases-like"/>
    <property type="match status" value="2"/>
</dbReference>
<gene>
    <name evidence="3" type="ORF">HNR12_001377</name>
</gene>
<evidence type="ECO:0000313" key="3">
    <source>
        <dbReference type="EMBL" id="NYI95100.1"/>
    </source>
</evidence>
<evidence type="ECO:0000259" key="2">
    <source>
        <dbReference type="Pfam" id="PF00582"/>
    </source>
</evidence>
<feature type="domain" description="UspA" evidence="2">
    <location>
        <begin position="8"/>
        <end position="141"/>
    </location>
</feature>
<accession>A0A853BJ99</accession>
<dbReference type="Gene3D" id="3.40.50.620">
    <property type="entry name" value="HUPs"/>
    <property type="match status" value="2"/>
</dbReference>
<dbReference type="EMBL" id="JACCFO010000001">
    <property type="protein sequence ID" value="NYI95100.1"/>
    <property type="molecule type" value="Genomic_DNA"/>
</dbReference>
<dbReference type="AlphaFoldDB" id="A0A853BJ99"/>
<evidence type="ECO:0000256" key="1">
    <source>
        <dbReference type="ARBA" id="ARBA00008791"/>
    </source>
</evidence>
<dbReference type="InterPro" id="IPR014729">
    <property type="entry name" value="Rossmann-like_a/b/a_fold"/>
</dbReference>
<name>A0A853BJ99_9ACTN</name>
<feature type="domain" description="UspA" evidence="2">
    <location>
        <begin position="150"/>
        <end position="293"/>
    </location>
</feature>